<evidence type="ECO:0000313" key="2">
    <source>
        <dbReference type="EMBL" id="WOG89503.1"/>
    </source>
</evidence>
<dbReference type="EMBL" id="CP093344">
    <property type="protein sequence ID" value="WOG89503.1"/>
    <property type="molecule type" value="Genomic_DNA"/>
</dbReference>
<dbReference type="PANTHER" id="PTHR33623:SF5">
    <property type="entry name" value="HISTONE-LYSINE N-METHYLTRANSFERASE SETD1B-LIKE PROTEIN"/>
    <property type="match status" value="1"/>
</dbReference>
<evidence type="ECO:0000313" key="3">
    <source>
        <dbReference type="Proteomes" id="UP000077755"/>
    </source>
</evidence>
<proteinExistence type="predicted"/>
<feature type="region of interest" description="Disordered" evidence="1">
    <location>
        <begin position="193"/>
        <end position="231"/>
    </location>
</feature>
<accession>A0AAF1ANQ7</accession>
<dbReference type="Proteomes" id="UP000077755">
    <property type="component" value="Chromosome 2"/>
</dbReference>
<reference evidence="2" key="2">
    <citation type="submission" date="2022-03" db="EMBL/GenBank/DDBJ databases">
        <title>Draft title - Genomic analysis of global carrot germplasm unveils the trajectory of domestication and the origin of high carotenoid orange carrot.</title>
        <authorList>
            <person name="Iorizzo M."/>
            <person name="Ellison S."/>
            <person name="Senalik D."/>
            <person name="Macko-Podgorni A."/>
            <person name="Grzebelus D."/>
            <person name="Bostan H."/>
            <person name="Rolling W."/>
            <person name="Curaba J."/>
            <person name="Simon P."/>
        </authorList>
    </citation>
    <scope>NUCLEOTIDE SEQUENCE</scope>
    <source>
        <tissue evidence="2">Leaf</tissue>
    </source>
</reference>
<gene>
    <name evidence="2" type="ORF">DCAR_0208741</name>
</gene>
<sequence length="402" mass="46625">MAHPNLLRDVLREDQEPFQLHHYIADKHCINLYKPTFHQTSSLNLNLCTKSCFKPPLFHSARKRPSKPRTRAINIGFCSYLKRLWDKNKARKSSDKLEVNSEDARLSTVGWSESNEGKSLDMESSSSSSTYDYADIHSCENKCSSSQPFCFALQRSSYADHTPDFLSPVASPISHDKQHNYDEAESLQKIQVEKEEEEEKNQCSPVSVLAPPFQDDDEQHRGDEEDSEFDTERSYASVQIFIKILTGLRRFQRVAELDPVELEKTMLEDGDEIVVIVEEQLHNHVNYPESFDMEENVNEVVRQVLSRSKQYDENKISSDVRQLLLQLIDEEKKSGPDVVVSRVCKRLNEWKQVKSNTIDMMVELDLRKDVDVWKLYEEEVRDKLAREIESAIFGLLLEELVF</sequence>
<keyword evidence="3" id="KW-1185">Reference proteome</keyword>
<organism evidence="2 3">
    <name type="scientific">Daucus carota subsp. sativus</name>
    <name type="common">Carrot</name>
    <dbReference type="NCBI Taxonomy" id="79200"/>
    <lineage>
        <taxon>Eukaryota</taxon>
        <taxon>Viridiplantae</taxon>
        <taxon>Streptophyta</taxon>
        <taxon>Embryophyta</taxon>
        <taxon>Tracheophyta</taxon>
        <taxon>Spermatophyta</taxon>
        <taxon>Magnoliopsida</taxon>
        <taxon>eudicotyledons</taxon>
        <taxon>Gunneridae</taxon>
        <taxon>Pentapetalae</taxon>
        <taxon>asterids</taxon>
        <taxon>campanulids</taxon>
        <taxon>Apiales</taxon>
        <taxon>Apiaceae</taxon>
        <taxon>Apioideae</taxon>
        <taxon>Scandiceae</taxon>
        <taxon>Daucinae</taxon>
        <taxon>Daucus</taxon>
        <taxon>Daucus sect. Daucus</taxon>
    </lineage>
</organism>
<reference evidence="2" key="1">
    <citation type="journal article" date="2016" name="Nat. Genet.">
        <title>A high-quality carrot genome assembly provides new insights into carotenoid accumulation and asterid genome evolution.</title>
        <authorList>
            <person name="Iorizzo M."/>
            <person name="Ellison S."/>
            <person name="Senalik D."/>
            <person name="Zeng P."/>
            <person name="Satapoomin P."/>
            <person name="Huang J."/>
            <person name="Bowman M."/>
            <person name="Iovene M."/>
            <person name="Sanseverino W."/>
            <person name="Cavagnaro P."/>
            <person name="Yildiz M."/>
            <person name="Macko-Podgorni A."/>
            <person name="Moranska E."/>
            <person name="Grzebelus E."/>
            <person name="Grzebelus D."/>
            <person name="Ashrafi H."/>
            <person name="Zheng Z."/>
            <person name="Cheng S."/>
            <person name="Spooner D."/>
            <person name="Van Deynze A."/>
            <person name="Simon P."/>
        </authorList>
    </citation>
    <scope>NUCLEOTIDE SEQUENCE</scope>
    <source>
        <tissue evidence="2">Leaf</tissue>
    </source>
</reference>
<name>A0AAF1ANQ7_DAUCS</name>
<dbReference type="AlphaFoldDB" id="A0AAF1ANQ7"/>
<dbReference type="PANTHER" id="PTHR33623">
    <property type="entry name" value="OS04G0572500 PROTEIN"/>
    <property type="match status" value="1"/>
</dbReference>
<evidence type="ECO:0000256" key="1">
    <source>
        <dbReference type="SAM" id="MobiDB-lite"/>
    </source>
</evidence>
<protein>
    <recommendedName>
        <fullName evidence="4">DUF4378 domain-containing protein</fullName>
    </recommendedName>
</protein>
<evidence type="ECO:0008006" key="4">
    <source>
        <dbReference type="Google" id="ProtNLM"/>
    </source>
</evidence>